<dbReference type="EMBL" id="NEEW01000001">
    <property type="protein sequence ID" value="PJD89150.1"/>
    <property type="molecule type" value="Genomic_DNA"/>
</dbReference>
<dbReference type="RefSeq" id="WP_039273267.1">
    <property type="nucleotide sequence ID" value="NZ_CAXOEP010000014.1"/>
</dbReference>
<reference evidence="2 3" key="1">
    <citation type="journal article" date="2017" name="J. Antimicrob. Chemother.">
        <title>Characterization of the population structure, drug resistance mechanisms and plasmids of the community-associated Enterobacter cloacae complex in China.</title>
        <authorList>
            <person name="Zhou K."/>
            <person name="Yu W."/>
            <person name="Cao X."/>
            <person name="Shen P."/>
            <person name="Lu H."/>
            <person name="Luo Q."/>
            <person name="Rossen J.W.A."/>
            <person name="Xiao Y."/>
        </authorList>
    </citation>
    <scope>NUCLEOTIDE SEQUENCE [LARGE SCALE GENOMIC DNA]</scope>
    <source>
        <strain evidence="2 3">ECC904</strain>
    </source>
</reference>
<evidence type="ECO:0000313" key="2">
    <source>
        <dbReference type="EMBL" id="PJD89150.1"/>
    </source>
</evidence>
<gene>
    <name evidence="2" type="ORF">B9Q30_01135</name>
</gene>
<dbReference type="Pfam" id="PF13392">
    <property type="entry name" value="HNH_3"/>
    <property type="match status" value="1"/>
</dbReference>
<dbReference type="OrthoDB" id="388551at2"/>
<dbReference type="GO" id="GO:0004519">
    <property type="term" value="F:endonuclease activity"/>
    <property type="evidence" value="ECO:0007669"/>
    <property type="project" value="UniProtKB-KW"/>
</dbReference>
<keyword evidence="2" id="KW-0255">Endonuclease</keyword>
<sequence length="169" mass="19440">MITQARLKECLDYDPLTGSFTWIKSTAYCIKPGMPADSLTCNGYIGIKLDGKNYLAHRLAWLYMFGEFPPGHLDHINCVRTDNRIANLRPATHTQNMHNQNLRKTNKSGHKGVSWCNKTKKWHSQCMFERKKYHLGKFENIEDAIQAVESFRNARHGEFANHGQTASKE</sequence>
<dbReference type="AlphaFoldDB" id="A0A2J0Q4H3"/>
<dbReference type="InterPro" id="IPR003615">
    <property type="entry name" value="HNH_nuc"/>
</dbReference>
<comment type="caution">
    <text evidence="2">The sequence shown here is derived from an EMBL/GenBank/DDBJ whole genome shotgun (WGS) entry which is preliminary data.</text>
</comment>
<feature type="domain" description="HNH nuclease" evidence="1">
    <location>
        <begin position="54"/>
        <end position="97"/>
    </location>
</feature>
<dbReference type="InterPro" id="IPR016177">
    <property type="entry name" value="DNA-bd_dom_sf"/>
</dbReference>
<dbReference type="Gene3D" id="3.90.75.20">
    <property type="match status" value="1"/>
</dbReference>
<evidence type="ECO:0000259" key="1">
    <source>
        <dbReference type="Pfam" id="PF13392"/>
    </source>
</evidence>
<accession>A0A2J0Q4H3</accession>
<keyword evidence="2" id="KW-0540">Nuclease</keyword>
<proteinExistence type="predicted"/>
<dbReference type="SUPFAM" id="SSF54060">
    <property type="entry name" value="His-Me finger endonucleases"/>
    <property type="match status" value="1"/>
</dbReference>
<dbReference type="Proteomes" id="UP000229974">
    <property type="component" value="Unassembled WGS sequence"/>
</dbReference>
<dbReference type="SUPFAM" id="SSF54171">
    <property type="entry name" value="DNA-binding domain"/>
    <property type="match status" value="1"/>
</dbReference>
<protein>
    <submittedName>
        <fullName evidence="2">HNH endonuclease</fullName>
    </submittedName>
</protein>
<evidence type="ECO:0000313" key="3">
    <source>
        <dbReference type="Proteomes" id="UP000229974"/>
    </source>
</evidence>
<dbReference type="GO" id="GO:0003677">
    <property type="term" value="F:DNA binding"/>
    <property type="evidence" value="ECO:0007669"/>
    <property type="project" value="InterPro"/>
</dbReference>
<keyword evidence="2" id="KW-0378">Hydrolase</keyword>
<organism evidence="2 3">
    <name type="scientific">Enterobacter hormaechei</name>
    <dbReference type="NCBI Taxonomy" id="158836"/>
    <lineage>
        <taxon>Bacteria</taxon>
        <taxon>Pseudomonadati</taxon>
        <taxon>Pseudomonadota</taxon>
        <taxon>Gammaproteobacteria</taxon>
        <taxon>Enterobacterales</taxon>
        <taxon>Enterobacteriaceae</taxon>
        <taxon>Enterobacter</taxon>
        <taxon>Enterobacter cloacae complex</taxon>
    </lineage>
</organism>
<name>A0A2J0Q4H3_9ENTR</name>
<dbReference type="InterPro" id="IPR044925">
    <property type="entry name" value="His-Me_finger_sf"/>
</dbReference>